<organism evidence="7">
    <name type="scientific">Streptomyces sp. SID12501</name>
    <dbReference type="NCBI Taxonomy" id="2706042"/>
    <lineage>
        <taxon>Bacteria</taxon>
        <taxon>Bacillati</taxon>
        <taxon>Actinomycetota</taxon>
        <taxon>Actinomycetes</taxon>
        <taxon>Kitasatosporales</taxon>
        <taxon>Streptomycetaceae</taxon>
        <taxon>Streptomyces</taxon>
    </lineage>
</organism>
<evidence type="ECO:0000313" key="7">
    <source>
        <dbReference type="EMBL" id="NEC87826.1"/>
    </source>
</evidence>
<proteinExistence type="predicted"/>
<dbReference type="GO" id="GO:0051539">
    <property type="term" value="F:4 iron, 4 sulfur cluster binding"/>
    <property type="evidence" value="ECO:0007669"/>
    <property type="project" value="UniProtKB-KW"/>
</dbReference>
<evidence type="ECO:0000256" key="4">
    <source>
        <dbReference type="ARBA" id="ARBA00023004"/>
    </source>
</evidence>
<evidence type="ECO:0000256" key="1">
    <source>
        <dbReference type="ARBA" id="ARBA00001966"/>
    </source>
</evidence>
<evidence type="ECO:0000256" key="6">
    <source>
        <dbReference type="SAM" id="MobiDB-lite"/>
    </source>
</evidence>
<evidence type="ECO:0000256" key="2">
    <source>
        <dbReference type="ARBA" id="ARBA00022485"/>
    </source>
</evidence>
<dbReference type="GO" id="GO:0051745">
    <property type="term" value="F:4-hydroxy-3-methylbut-2-enyl diphosphate reductase activity"/>
    <property type="evidence" value="ECO:0007669"/>
    <property type="project" value="InterPro"/>
</dbReference>
<dbReference type="Pfam" id="PF02401">
    <property type="entry name" value="LYTB"/>
    <property type="match status" value="1"/>
</dbReference>
<feature type="region of interest" description="Disordered" evidence="6">
    <location>
        <begin position="351"/>
        <end position="378"/>
    </location>
</feature>
<keyword evidence="2" id="KW-0004">4Fe-4S</keyword>
<keyword evidence="3" id="KW-0479">Metal-binding</keyword>
<sequence>MNRSVLSEVLHSTTLHVAPGALAVARSFRHPTRGMVDCPAHHLLAAHARRAGLVADSLSLSDTDLGDALPEAPTTVFTVSYEKPEGGHRGLALAVRSNDPAAIAFARRQIESWQPVLRTRRVLYVVAPTVGGTADGPRTAGHPVPSQTTDGPRSPWQPCGCPAGASCPATGNAQRALRRFLDRGAEVVVVGAPVAGTGTWPAQALGASAVLVRTPQEAELLTVTDPDRLAFAVTPGAAVSEVAEILHVLRRRCPRLRGQHPREWCYTMDDLRTVVASALTQSDTLLVTGEESAPAVRTAITQAARAGVRVRDVTELANLRPDDIDGATITLLDATPDGRGRREVGQALNGLGPASHVRREVRSYPEPSHDAAQSIAAR</sequence>
<dbReference type="EMBL" id="JAAGLU010000014">
    <property type="protein sequence ID" value="NEC87826.1"/>
    <property type="molecule type" value="Genomic_DNA"/>
</dbReference>
<dbReference type="GO" id="GO:0046872">
    <property type="term" value="F:metal ion binding"/>
    <property type="evidence" value="ECO:0007669"/>
    <property type="project" value="UniProtKB-KW"/>
</dbReference>
<dbReference type="GO" id="GO:0019288">
    <property type="term" value="P:isopentenyl diphosphate biosynthetic process, methylerythritol 4-phosphate pathway"/>
    <property type="evidence" value="ECO:0007669"/>
    <property type="project" value="InterPro"/>
</dbReference>
<dbReference type="AlphaFoldDB" id="A0A6B3BU92"/>
<keyword evidence="4" id="KW-0408">Iron</keyword>
<protein>
    <submittedName>
        <fullName evidence="7">4-hydroxy-3-methylbut-2-enyl diphosphate reductase</fullName>
    </submittedName>
</protein>
<dbReference type="InterPro" id="IPR003451">
    <property type="entry name" value="LytB/IspH"/>
</dbReference>
<keyword evidence="5" id="KW-0411">Iron-sulfur</keyword>
<reference evidence="7" key="1">
    <citation type="submission" date="2020-01" db="EMBL/GenBank/DDBJ databases">
        <title>Insect and environment-associated Actinomycetes.</title>
        <authorList>
            <person name="Currrie C."/>
            <person name="Chevrette M."/>
            <person name="Carlson C."/>
            <person name="Stubbendieck R."/>
            <person name="Wendt-Pienkowski E."/>
        </authorList>
    </citation>
    <scope>NUCLEOTIDE SEQUENCE</scope>
    <source>
        <strain evidence="7">SID12501</strain>
    </source>
</reference>
<evidence type="ECO:0000256" key="5">
    <source>
        <dbReference type="ARBA" id="ARBA00023014"/>
    </source>
</evidence>
<dbReference type="GO" id="GO:0050992">
    <property type="term" value="P:dimethylallyl diphosphate biosynthetic process"/>
    <property type="evidence" value="ECO:0007669"/>
    <property type="project" value="InterPro"/>
</dbReference>
<dbReference type="RefSeq" id="WP_164315947.1">
    <property type="nucleotide sequence ID" value="NZ_JAAGLU010000014.1"/>
</dbReference>
<accession>A0A6B3BU92</accession>
<evidence type="ECO:0000256" key="3">
    <source>
        <dbReference type="ARBA" id="ARBA00022723"/>
    </source>
</evidence>
<comment type="cofactor">
    <cofactor evidence="1">
        <name>[4Fe-4S] cluster</name>
        <dbReference type="ChEBI" id="CHEBI:49883"/>
    </cofactor>
</comment>
<gene>
    <name evidence="7" type="ORF">G3I71_18770</name>
</gene>
<name>A0A6B3BU92_9ACTN</name>
<feature type="region of interest" description="Disordered" evidence="6">
    <location>
        <begin position="132"/>
        <end position="155"/>
    </location>
</feature>
<feature type="compositionally biased region" description="Basic and acidic residues" evidence="6">
    <location>
        <begin position="357"/>
        <end position="369"/>
    </location>
</feature>
<comment type="caution">
    <text evidence="7">The sequence shown here is derived from an EMBL/GenBank/DDBJ whole genome shotgun (WGS) entry which is preliminary data.</text>
</comment>